<evidence type="ECO:0000259" key="6">
    <source>
        <dbReference type="SMART" id="SM00226"/>
    </source>
</evidence>
<comment type="caution">
    <text evidence="7">The sequence shown here is derived from an EMBL/GenBank/DDBJ whole genome shotgun (WGS) entry which is preliminary data.</text>
</comment>
<evidence type="ECO:0000256" key="3">
    <source>
        <dbReference type="ARBA" id="ARBA00022801"/>
    </source>
</evidence>
<gene>
    <name evidence="7" type="ORF">EDD41_1777</name>
</gene>
<dbReference type="InterPro" id="IPR017867">
    <property type="entry name" value="Tyr_phospatase_low_mol_wt"/>
</dbReference>
<dbReference type="SUPFAM" id="SSF52788">
    <property type="entry name" value="Phosphotyrosine protein phosphatases I"/>
    <property type="match status" value="1"/>
</dbReference>
<evidence type="ECO:0000256" key="5">
    <source>
        <dbReference type="PIRSR" id="PIRSR617867-1"/>
    </source>
</evidence>
<reference evidence="7 8" key="1">
    <citation type="submission" date="2018-11" db="EMBL/GenBank/DDBJ databases">
        <title>Sequencing the genomes of 1000 actinobacteria strains.</title>
        <authorList>
            <person name="Klenk H.-P."/>
        </authorList>
    </citation>
    <scope>NUCLEOTIDE SEQUENCE [LARGE SCALE GENOMIC DNA]</scope>
    <source>
        <strain evidence="7 8">DSM 10546</strain>
    </source>
</reference>
<dbReference type="InterPro" id="IPR050438">
    <property type="entry name" value="LMW_PTPase"/>
</dbReference>
<dbReference type="CDD" id="cd16343">
    <property type="entry name" value="LMWPTP"/>
    <property type="match status" value="1"/>
</dbReference>
<dbReference type="EC" id="3.1.3.48" evidence="2"/>
<evidence type="ECO:0000256" key="2">
    <source>
        <dbReference type="ARBA" id="ARBA00013064"/>
    </source>
</evidence>
<feature type="active site" description="Proton donor" evidence="5">
    <location>
        <position position="123"/>
    </location>
</feature>
<dbReference type="PRINTS" id="PR00719">
    <property type="entry name" value="LMWPTPASE"/>
</dbReference>
<keyword evidence="3" id="KW-0378">Hydrolase</keyword>
<feature type="active site" description="Nucleophile" evidence="5">
    <location>
        <position position="9"/>
    </location>
</feature>
<evidence type="ECO:0000256" key="1">
    <source>
        <dbReference type="ARBA" id="ARBA00011063"/>
    </source>
</evidence>
<organism evidence="7 8">
    <name type="scientific">Luteococcus japonicus</name>
    <dbReference type="NCBI Taxonomy" id="33984"/>
    <lineage>
        <taxon>Bacteria</taxon>
        <taxon>Bacillati</taxon>
        <taxon>Actinomycetota</taxon>
        <taxon>Actinomycetes</taxon>
        <taxon>Propionibacteriales</taxon>
        <taxon>Propionibacteriaceae</taxon>
        <taxon>Luteococcus</taxon>
    </lineage>
</organism>
<keyword evidence="4" id="KW-0904">Protein phosphatase</keyword>
<protein>
    <recommendedName>
        <fullName evidence="2">protein-tyrosine-phosphatase</fullName>
        <ecNumber evidence="2">3.1.3.48</ecNumber>
    </recommendedName>
</protein>
<feature type="domain" description="Phosphotyrosine protein phosphatase I" evidence="6">
    <location>
        <begin position="3"/>
        <end position="149"/>
    </location>
</feature>
<name>A0A3N1ZUL5_9ACTN</name>
<dbReference type="InterPro" id="IPR023485">
    <property type="entry name" value="Ptyr_pPase"/>
</dbReference>
<comment type="similarity">
    <text evidence="1">Belongs to the low molecular weight phosphotyrosine protein phosphatase family.</text>
</comment>
<evidence type="ECO:0000313" key="7">
    <source>
        <dbReference type="EMBL" id="ROR54555.1"/>
    </source>
</evidence>
<sequence>MSQHILMICHGNICRSPMAERVARAHAERECLDVTITSAGVSAEEDGNPIDRRAASVLREAGYDASNHRAHQVTALEVREADLVVAAEEYHLDRLRRLVPDAENLHLFSEFDPEASTGDGLPDPWYGGMDGFHDTLAAVERAMPALMERVRQNS</sequence>
<evidence type="ECO:0000256" key="4">
    <source>
        <dbReference type="ARBA" id="ARBA00022912"/>
    </source>
</evidence>
<dbReference type="InterPro" id="IPR036196">
    <property type="entry name" value="Ptyr_pPase_sf"/>
</dbReference>
<dbReference type="PANTHER" id="PTHR11717">
    <property type="entry name" value="LOW MOLECULAR WEIGHT PROTEIN TYROSINE PHOSPHATASE"/>
    <property type="match status" value="1"/>
</dbReference>
<dbReference type="Gene3D" id="3.40.50.2300">
    <property type="match status" value="1"/>
</dbReference>
<dbReference type="Pfam" id="PF01451">
    <property type="entry name" value="LMWPc"/>
    <property type="match status" value="1"/>
</dbReference>
<dbReference type="Proteomes" id="UP000275749">
    <property type="component" value="Unassembled WGS sequence"/>
</dbReference>
<dbReference type="RefSeq" id="WP_123575619.1">
    <property type="nucleotide sequence ID" value="NZ_RKHG01000001.1"/>
</dbReference>
<dbReference type="PANTHER" id="PTHR11717:SF7">
    <property type="entry name" value="LOW MOLECULAR WEIGHT PHOSPHOTYROSINE PROTEIN PHOSPHATASE"/>
    <property type="match status" value="1"/>
</dbReference>
<dbReference type="EMBL" id="RKHG01000001">
    <property type="protein sequence ID" value="ROR54555.1"/>
    <property type="molecule type" value="Genomic_DNA"/>
</dbReference>
<accession>A0A3N1ZUL5</accession>
<dbReference type="GO" id="GO:0004725">
    <property type="term" value="F:protein tyrosine phosphatase activity"/>
    <property type="evidence" value="ECO:0007669"/>
    <property type="project" value="UniProtKB-EC"/>
</dbReference>
<dbReference type="AlphaFoldDB" id="A0A3N1ZUL5"/>
<proteinExistence type="inferred from homology"/>
<evidence type="ECO:0000313" key="8">
    <source>
        <dbReference type="Proteomes" id="UP000275749"/>
    </source>
</evidence>
<dbReference type="SMART" id="SM00226">
    <property type="entry name" value="LMWPc"/>
    <property type="match status" value="1"/>
</dbReference>
<feature type="active site" evidence="5">
    <location>
        <position position="15"/>
    </location>
</feature>